<dbReference type="InterPro" id="IPR039425">
    <property type="entry name" value="RNA_pol_sigma-70-like"/>
</dbReference>
<evidence type="ECO:0000313" key="7">
    <source>
        <dbReference type="EMBL" id="EGD57776.1"/>
    </source>
</evidence>
<dbReference type="eggNOG" id="COG1595">
    <property type="taxonomic scope" value="Bacteria"/>
</dbReference>
<sequence length="194" mass="22523">MTRRWPIPRLAFSRRRPAREEAGHDEDRVHRLILPHLDAAWTYARYLTRDAALAEDIVQDAFLRAFRAQASCHGDGKAWLMAIVRNCWHDWLRAHRRVETAAILTDPVDENTPESLLERQGETDRLRAVLGDLPEPFRETLVLRELEEMSYREIAEVTGAPIGTVMSRLARGREMLAKLMLESEEPDEREAMQR</sequence>
<dbReference type="SUPFAM" id="SSF88946">
    <property type="entry name" value="Sigma2 domain of RNA polymerase sigma factors"/>
    <property type="match status" value="1"/>
</dbReference>
<keyword evidence="4" id="KW-0804">Transcription</keyword>
<evidence type="ECO:0000259" key="6">
    <source>
        <dbReference type="Pfam" id="PF08281"/>
    </source>
</evidence>
<dbReference type="NCBIfam" id="TIGR02937">
    <property type="entry name" value="sigma70-ECF"/>
    <property type="match status" value="1"/>
</dbReference>
<keyword evidence="8" id="KW-1185">Reference proteome</keyword>
<dbReference type="AlphaFoldDB" id="F1ZCE2"/>
<evidence type="ECO:0000259" key="5">
    <source>
        <dbReference type="Pfam" id="PF04542"/>
    </source>
</evidence>
<dbReference type="GO" id="GO:0003677">
    <property type="term" value="F:DNA binding"/>
    <property type="evidence" value="ECO:0007669"/>
    <property type="project" value="InterPro"/>
</dbReference>
<feature type="domain" description="RNA polymerase sigma-70 region 2" evidence="5">
    <location>
        <begin position="33"/>
        <end position="97"/>
    </location>
</feature>
<dbReference type="InterPro" id="IPR013325">
    <property type="entry name" value="RNA_pol_sigma_r2"/>
</dbReference>
<evidence type="ECO:0000256" key="3">
    <source>
        <dbReference type="ARBA" id="ARBA00023082"/>
    </source>
</evidence>
<dbReference type="RefSeq" id="WP_008070894.1">
    <property type="nucleotide sequence ID" value="NZ_AQWK01000008.1"/>
</dbReference>
<dbReference type="InterPro" id="IPR014284">
    <property type="entry name" value="RNA_pol_sigma-70_dom"/>
</dbReference>
<dbReference type="Gene3D" id="1.10.1740.10">
    <property type="match status" value="1"/>
</dbReference>
<dbReference type="OrthoDB" id="9797134at2"/>
<dbReference type="InterPro" id="IPR007627">
    <property type="entry name" value="RNA_pol_sigma70_r2"/>
</dbReference>
<evidence type="ECO:0000313" key="8">
    <source>
        <dbReference type="Proteomes" id="UP000004728"/>
    </source>
</evidence>
<dbReference type="InterPro" id="IPR013324">
    <property type="entry name" value="RNA_pol_sigma_r3/r4-like"/>
</dbReference>
<evidence type="ECO:0000256" key="2">
    <source>
        <dbReference type="ARBA" id="ARBA00023015"/>
    </source>
</evidence>
<comment type="similarity">
    <text evidence="1">Belongs to the sigma-70 factor family. ECF subfamily.</text>
</comment>
<evidence type="ECO:0000256" key="1">
    <source>
        <dbReference type="ARBA" id="ARBA00010641"/>
    </source>
</evidence>
<dbReference type="Proteomes" id="UP000004728">
    <property type="component" value="Unassembled WGS sequence"/>
</dbReference>
<dbReference type="CDD" id="cd06171">
    <property type="entry name" value="Sigma70_r4"/>
    <property type="match status" value="1"/>
</dbReference>
<dbReference type="GO" id="GO:0016987">
    <property type="term" value="F:sigma factor activity"/>
    <property type="evidence" value="ECO:0007669"/>
    <property type="project" value="UniProtKB-KW"/>
</dbReference>
<dbReference type="Gene3D" id="1.10.10.10">
    <property type="entry name" value="Winged helix-like DNA-binding domain superfamily/Winged helix DNA-binding domain"/>
    <property type="match status" value="1"/>
</dbReference>
<feature type="domain" description="RNA polymerase sigma factor 70 region 4 type 2" evidence="6">
    <location>
        <begin position="124"/>
        <end position="176"/>
    </location>
</feature>
<dbReference type="HOGENOM" id="CLU_047691_1_2_5"/>
<dbReference type="InParanoid" id="F1ZCE2"/>
<dbReference type="STRING" id="983920.Y88_3102"/>
<keyword evidence="3" id="KW-0731">Sigma factor</keyword>
<name>F1ZCE2_9SPHN</name>
<accession>F1ZCE2</accession>
<dbReference type="Pfam" id="PF08281">
    <property type="entry name" value="Sigma70_r4_2"/>
    <property type="match status" value="1"/>
</dbReference>
<dbReference type="PANTHER" id="PTHR43133">
    <property type="entry name" value="RNA POLYMERASE ECF-TYPE SIGMA FACTO"/>
    <property type="match status" value="1"/>
</dbReference>
<protein>
    <submittedName>
        <fullName evidence="7">ECF subfamily RNA polymerase sigma-24 factor</fullName>
    </submittedName>
</protein>
<dbReference type="PANTHER" id="PTHR43133:SF25">
    <property type="entry name" value="RNA POLYMERASE SIGMA FACTOR RFAY-RELATED"/>
    <property type="match status" value="1"/>
</dbReference>
<proteinExistence type="inferred from homology"/>
<organism evidence="7 8">
    <name type="scientific">Novosphingobium nitrogenifigens DSM 19370</name>
    <dbReference type="NCBI Taxonomy" id="983920"/>
    <lineage>
        <taxon>Bacteria</taxon>
        <taxon>Pseudomonadati</taxon>
        <taxon>Pseudomonadota</taxon>
        <taxon>Alphaproteobacteria</taxon>
        <taxon>Sphingomonadales</taxon>
        <taxon>Sphingomonadaceae</taxon>
        <taxon>Novosphingobium</taxon>
    </lineage>
</organism>
<gene>
    <name evidence="7" type="ORF">Y88_3102</name>
</gene>
<dbReference type="EMBL" id="AEWJ01000054">
    <property type="protein sequence ID" value="EGD57776.1"/>
    <property type="molecule type" value="Genomic_DNA"/>
</dbReference>
<keyword evidence="2" id="KW-0805">Transcription regulation</keyword>
<reference evidence="7 8" key="1">
    <citation type="journal article" date="2012" name="J. Bacteriol.">
        <title>Draft Genome Sequence of Novosphingobium nitrogenifigens Y88T.</title>
        <authorList>
            <person name="Strabala T.J."/>
            <person name="Macdonald L."/>
            <person name="Liu V."/>
            <person name="Smit A.M."/>
        </authorList>
    </citation>
    <scope>NUCLEOTIDE SEQUENCE [LARGE SCALE GENOMIC DNA]</scope>
    <source>
        <strain evidence="7 8">DSM 19370</strain>
    </source>
</reference>
<comment type="caution">
    <text evidence="7">The sequence shown here is derived from an EMBL/GenBank/DDBJ whole genome shotgun (WGS) entry which is preliminary data.</text>
</comment>
<dbReference type="InterPro" id="IPR036388">
    <property type="entry name" value="WH-like_DNA-bd_sf"/>
</dbReference>
<dbReference type="FunCoup" id="F1ZCE2">
    <property type="interactions" value="275"/>
</dbReference>
<evidence type="ECO:0000256" key="4">
    <source>
        <dbReference type="ARBA" id="ARBA00023163"/>
    </source>
</evidence>
<dbReference type="SUPFAM" id="SSF88659">
    <property type="entry name" value="Sigma3 and sigma4 domains of RNA polymerase sigma factors"/>
    <property type="match status" value="1"/>
</dbReference>
<dbReference type="InterPro" id="IPR013249">
    <property type="entry name" value="RNA_pol_sigma70_r4_t2"/>
</dbReference>
<dbReference type="GO" id="GO:0006352">
    <property type="term" value="P:DNA-templated transcription initiation"/>
    <property type="evidence" value="ECO:0007669"/>
    <property type="project" value="InterPro"/>
</dbReference>
<dbReference type="Pfam" id="PF04542">
    <property type="entry name" value="Sigma70_r2"/>
    <property type="match status" value="1"/>
</dbReference>